<dbReference type="RefSeq" id="XP_001009659.2">
    <property type="nucleotide sequence ID" value="XM_001009659.3"/>
</dbReference>
<organism evidence="1 2">
    <name type="scientific">Tetrahymena thermophila (strain SB210)</name>
    <dbReference type="NCBI Taxonomy" id="312017"/>
    <lineage>
        <taxon>Eukaryota</taxon>
        <taxon>Sar</taxon>
        <taxon>Alveolata</taxon>
        <taxon>Ciliophora</taxon>
        <taxon>Intramacronucleata</taxon>
        <taxon>Oligohymenophorea</taxon>
        <taxon>Hymenostomatida</taxon>
        <taxon>Tetrahymenina</taxon>
        <taxon>Tetrahymenidae</taxon>
        <taxon>Tetrahymena</taxon>
    </lineage>
</organism>
<dbReference type="Proteomes" id="UP000009168">
    <property type="component" value="Unassembled WGS sequence"/>
</dbReference>
<evidence type="ECO:0000313" key="2">
    <source>
        <dbReference type="Proteomes" id="UP000009168"/>
    </source>
</evidence>
<sequence>MKTAYYRNVSESNSSDSPKQQVTLIYSRCNIKMIDNDLIEEKKESALEQYSHYVDNFDKYRIFLPKNYHIHIQHKKFPYFLNVQQSQENQEHIDQVLQFLCTYKLALMRSWLNYIKQ</sequence>
<accession>Q22WK3</accession>
<dbReference type="AlphaFoldDB" id="Q22WK3"/>
<dbReference type="KEGG" id="tet:TTHERM_00155310"/>
<dbReference type="HOGENOM" id="CLU_098858_0_0_1"/>
<name>Q22WK3_TETTS</name>
<dbReference type="GeneID" id="7838480"/>
<dbReference type="EMBL" id="GG662820">
    <property type="protein sequence ID" value="EAR89414.2"/>
    <property type="molecule type" value="Genomic_DNA"/>
</dbReference>
<reference evidence="2" key="1">
    <citation type="journal article" date="2006" name="PLoS Biol.">
        <title>Macronuclear genome sequence of the ciliate Tetrahymena thermophila, a model eukaryote.</title>
        <authorList>
            <person name="Eisen J.A."/>
            <person name="Coyne R.S."/>
            <person name="Wu M."/>
            <person name="Wu D."/>
            <person name="Thiagarajan M."/>
            <person name="Wortman J.R."/>
            <person name="Badger J.H."/>
            <person name="Ren Q."/>
            <person name="Amedeo P."/>
            <person name="Jones K.M."/>
            <person name="Tallon L.J."/>
            <person name="Delcher A.L."/>
            <person name="Salzberg S.L."/>
            <person name="Silva J.C."/>
            <person name="Haas B.J."/>
            <person name="Majoros W.H."/>
            <person name="Farzad M."/>
            <person name="Carlton J.M."/>
            <person name="Smith R.K. Jr."/>
            <person name="Garg J."/>
            <person name="Pearlman R.E."/>
            <person name="Karrer K.M."/>
            <person name="Sun L."/>
            <person name="Manning G."/>
            <person name="Elde N.C."/>
            <person name="Turkewitz A.P."/>
            <person name="Asai D.J."/>
            <person name="Wilkes D.E."/>
            <person name="Wang Y."/>
            <person name="Cai H."/>
            <person name="Collins K."/>
            <person name="Stewart B.A."/>
            <person name="Lee S.R."/>
            <person name="Wilamowska K."/>
            <person name="Weinberg Z."/>
            <person name="Ruzzo W.L."/>
            <person name="Wloga D."/>
            <person name="Gaertig J."/>
            <person name="Frankel J."/>
            <person name="Tsao C.-C."/>
            <person name="Gorovsky M.A."/>
            <person name="Keeling P.J."/>
            <person name="Waller R.F."/>
            <person name="Patron N.J."/>
            <person name="Cherry J.M."/>
            <person name="Stover N.A."/>
            <person name="Krieger C.J."/>
            <person name="del Toro C."/>
            <person name="Ryder H.F."/>
            <person name="Williamson S.C."/>
            <person name="Barbeau R.A."/>
            <person name="Hamilton E.P."/>
            <person name="Orias E."/>
        </authorList>
    </citation>
    <scope>NUCLEOTIDE SEQUENCE [LARGE SCALE GENOMIC DNA]</scope>
    <source>
        <strain evidence="2">SB210</strain>
    </source>
</reference>
<gene>
    <name evidence="1" type="ORF">TTHERM_00155310</name>
</gene>
<evidence type="ECO:0000313" key="1">
    <source>
        <dbReference type="EMBL" id="EAR89414.2"/>
    </source>
</evidence>
<proteinExistence type="predicted"/>
<keyword evidence="2" id="KW-1185">Reference proteome</keyword>
<protein>
    <submittedName>
        <fullName evidence="1">Uncharacterized protein</fullName>
    </submittedName>
</protein>
<dbReference type="InParanoid" id="Q22WK3"/>